<evidence type="ECO:0000256" key="9">
    <source>
        <dbReference type="ARBA" id="ARBA00045912"/>
    </source>
</evidence>
<evidence type="ECO:0000256" key="5">
    <source>
        <dbReference type="ARBA" id="ARBA00022824"/>
    </source>
</evidence>
<evidence type="ECO:0000256" key="11">
    <source>
        <dbReference type="SAM" id="MobiDB-lite"/>
    </source>
</evidence>
<protein>
    <recommendedName>
        <fullName evidence="8 10">Man(5)GlcNAc(2)-PP-dolichol translocation protein RFT1</fullName>
    </recommendedName>
</protein>
<comment type="pathway">
    <text evidence="2">Protein modification; protein glycosylation.</text>
</comment>
<organism evidence="12 13">
    <name type="scientific">Glutinoglossum americanum</name>
    <dbReference type="NCBI Taxonomy" id="1670608"/>
    <lineage>
        <taxon>Eukaryota</taxon>
        <taxon>Fungi</taxon>
        <taxon>Dikarya</taxon>
        <taxon>Ascomycota</taxon>
        <taxon>Pezizomycotina</taxon>
        <taxon>Geoglossomycetes</taxon>
        <taxon>Geoglossales</taxon>
        <taxon>Geoglossaceae</taxon>
        <taxon>Glutinoglossum</taxon>
    </lineage>
</organism>
<evidence type="ECO:0000256" key="8">
    <source>
        <dbReference type="ARBA" id="ARBA00044793"/>
    </source>
</evidence>
<keyword evidence="13" id="KW-1185">Reference proteome</keyword>
<comment type="similarity">
    <text evidence="3 10">Belongs to the RFT1 family.</text>
</comment>
<evidence type="ECO:0000313" key="13">
    <source>
        <dbReference type="Proteomes" id="UP000698800"/>
    </source>
</evidence>
<dbReference type="Proteomes" id="UP000698800">
    <property type="component" value="Unassembled WGS sequence"/>
</dbReference>
<dbReference type="Pfam" id="PF04506">
    <property type="entry name" value="Rft-1"/>
    <property type="match status" value="1"/>
</dbReference>
<gene>
    <name evidence="12" type="ORF">FGG08_004933</name>
</gene>
<comment type="function">
    <text evidence="9 10">Intramembrane glycolipid transporter that operates in the biosynthetic pathway of dolichol-linked oligosaccharides, the glycan precursors employed in protein asparagine (N)-glycosylation. The sequential addition of sugars to dolichol pyrophosphate produces dolichol-linked oligosaccharides containing fourteen sugars, including two GlcNAcs, nine mannoses and three glucoses. Once assembled, the oligosaccharide is transferred from the lipid to nascent proteins by oligosaccharyltransferases. The assembly of dolichol-linked oligosaccharides begins on the cytosolic side of the endoplasmic reticulum membrane and finishes in its lumen. RFT1 could mediate the translocation of the cytosolically oriented intermediate DolPP-GlcNAc2Man5, produced by ALG11, into the ER lumen where dolichol-linked oligosaccharides assembly continues. However, the intramembrane lipid transporter activity could not be confirmed in vitro.</text>
</comment>
<dbReference type="AlphaFoldDB" id="A0A9P8L3E7"/>
<dbReference type="PANTHER" id="PTHR13117">
    <property type="entry name" value="ENDOPLASMIC RETICULUM MULTISPAN TRANSMEMBRANE PROTEIN-RELATED"/>
    <property type="match status" value="1"/>
</dbReference>
<keyword evidence="7 10" id="KW-0472">Membrane</keyword>
<feature type="transmembrane region" description="Helical" evidence="10">
    <location>
        <begin position="254"/>
        <end position="274"/>
    </location>
</feature>
<feature type="transmembrane region" description="Helical" evidence="10">
    <location>
        <begin position="157"/>
        <end position="176"/>
    </location>
</feature>
<proteinExistence type="inferred from homology"/>
<accession>A0A9P8L3E7</accession>
<keyword evidence="6 10" id="KW-1133">Transmembrane helix</keyword>
<dbReference type="InterPro" id="IPR007594">
    <property type="entry name" value="RFT1"/>
</dbReference>
<feature type="compositionally biased region" description="Basic and acidic residues" evidence="11">
    <location>
        <begin position="99"/>
        <end position="122"/>
    </location>
</feature>
<evidence type="ECO:0000256" key="2">
    <source>
        <dbReference type="ARBA" id="ARBA00004922"/>
    </source>
</evidence>
<comment type="caution">
    <text evidence="10">Lacks conserved residue(s) required for the propagation of feature annotation.</text>
</comment>
<evidence type="ECO:0000256" key="3">
    <source>
        <dbReference type="ARBA" id="ARBA00010288"/>
    </source>
</evidence>
<comment type="caution">
    <text evidence="12">The sequence shown here is derived from an EMBL/GenBank/DDBJ whole genome shotgun (WGS) entry which is preliminary data.</text>
</comment>
<evidence type="ECO:0000256" key="1">
    <source>
        <dbReference type="ARBA" id="ARBA00004477"/>
    </source>
</evidence>
<sequence>MATKPPAKQPPPASDEKKSDEILESTLLSTSAQGATFLILLQILSRLLTFGVNQLLLRYLSPELLGISTQLELYLISVLYFSRESIRVALQRQTWEHNTVKKGEPTKGEDASSSSGRRDDGKKKKKKAAAMTREAPPLKESIDADTQAGELQTVVNLSYISISLGVPLAFILGKLYLRSTTPQIQQTPYFSESVDLYGVAAAFELLTEPAFVVVQHKMLYKTRAMVESAATLVRCVVTCGIAVLAAAAGDDAGVLPFAVGQWAYSSTLFFMYYWRVWRVAGEGGFSFVAMKIASKYGESSPPFR</sequence>
<evidence type="ECO:0000256" key="6">
    <source>
        <dbReference type="ARBA" id="ARBA00022989"/>
    </source>
</evidence>
<feature type="transmembrane region" description="Helical" evidence="10">
    <location>
        <begin position="226"/>
        <end position="248"/>
    </location>
</feature>
<comment type="subcellular location">
    <subcellularLocation>
        <location evidence="1 10">Endoplasmic reticulum membrane</location>
        <topology evidence="1 10">Multi-pass membrane protein</topology>
    </subcellularLocation>
</comment>
<name>A0A9P8L3E7_9PEZI</name>
<evidence type="ECO:0000256" key="7">
    <source>
        <dbReference type="ARBA" id="ARBA00023136"/>
    </source>
</evidence>
<keyword evidence="5 10" id="KW-0256">Endoplasmic reticulum</keyword>
<dbReference type="GO" id="GO:0006488">
    <property type="term" value="P:dolichol-linked oligosaccharide biosynthetic process"/>
    <property type="evidence" value="ECO:0007669"/>
    <property type="project" value="InterPro"/>
</dbReference>
<feature type="region of interest" description="Disordered" evidence="11">
    <location>
        <begin position="99"/>
        <end position="136"/>
    </location>
</feature>
<dbReference type="GO" id="GO:0005789">
    <property type="term" value="C:endoplasmic reticulum membrane"/>
    <property type="evidence" value="ECO:0007669"/>
    <property type="project" value="UniProtKB-SubCell"/>
</dbReference>
<keyword evidence="10" id="KW-0813">Transport</keyword>
<dbReference type="PANTHER" id="PTHR13117:SF5">
    <property type="entry name" value="PROTEIN RFT1 HOMOLOG"/>
    <property type="match status" value="1"/>
</dbReference>
<evidence type="ECO:0000313" key="12">
    <source>
        <dbReference type="EMBL" id="KAH0538484.1"/>
    </source>
</evidence>
<evidence type="ECO:0000256" key="4">
    <source>
        <dbReference type="ARBA" id="ARBA00022692"/>
    </source>
</evidence>
<dbReference type="GO" id="GO:0034203">
    <property type="term" value="P:glycolipid translocation"/>
    <property type="evidence" value="ECO:0007669"/>
    <property type="project" value="TreeGrafter"/>
</dbReference>
<evidence type="ECO:0000256" key="10">
    <source>
        <dbReference type="RuleBase" id="RU365067"/>
    </source>
</evidence>
<reference evidence="12" key="1">
    <citation type="submission" date="2021-03" db="EMBL/GenBank/DDBJ databases">
        <title>Comparative genomics and phylogenomic investigation of the class Geoglossomycetes provide insights into ecological specialization and systematics.</title>
        <authorList>
            <person name="Melie T."/>
            <person name="Pirro S."/>
            <person name="Miller A.N."/>
            <person name="Quandt A."/>
        </authorList>
    </citation>
    <scope>NUCLEOTIDE SEQUENCE</scope>
    <source>
        <strain evidence="12">GBOQ0MN5Z8</strain>
    </source>
</reference>
<keyword evidence="4 10" id="KW-0812">Transmembrane</keyword>
<dbReference type="EMBL" id="JAGHQL010000107">
    <property type="protein sequence ID" value="KAH0538484.1"/>
    <property type="molecule type" value="Genomic_DNA"/>
</dbReference>
<dbReference type="OrthoDB" id="9979195at2759"/>